<evidence type="ECO:0000256" key="5">
    <source>
        <dbReference type="ARBA" id="ARBA00022989"/>
    </source>
</evidence>
<dbReference type="Gene3D" id="1.20.5.110">
    <property type="match status" value="1"/>
</dbReference>
<dbReference type="GO" id="GO:0006886">
    <property type="term" value="P:intracellular protein transport"/>
    <property type="evidence" value="ECO:0007669"/>
    <property type="project" value="InterPro"/>
</dbReference>
<keyword evidence="4" id="KW-0653">Protein transport</keyword>
<dbReference type="GO" id="GO:0005829">
    <property type="term" value="C:cytosol"/>
    <property type="evidence" value="ECO:0007669"/>
    <property type="project" value="GOC"/>
</dbReference>
<evidence type="ECO:0000259" key="11">
    <source>
        <dbReference type="SMART" id="SM00397"/>
    </source>
</evidence>
<keyword evidence="5 10" id="KW-1133">Transmembrane helix</keyword>
<organism evidence="12 13">
    <name type="scientific">Saitoella complicata (strain BCRC 22490 / CBS 7301 / JCM 7358 / NBRC 10748 / NRRL Y-17804)</name>
    <dbReference type="NCBI Taxonomy" id="698492"/>
    <lineage>
        <taxon>Eukaryota</taxon>
        <taxon>Fungi</taxon>
        <taxon>Dikarya</taxon>
        <taxon>Ascomycota</taxon>
        <taxon>Taphrinomycotina</taxon>
        <taxon>Taphrinomycotina incertae sedis</taxon>
        <taxon>Saitoella</taxon>
    </lineage>
</organism>
<dbReference type="InterPro" id="IPR010989">
    <property type="entry name" value="SNARE"/>
</dbReference>
<evidence type="ECO:0000256" key="1">
    <source>
        <dbReference type="ARBA" id="ARBA00006108"/>
    </source>
</evidence>
<reference evidence="12 13" key="1">
    <citation type="journal article" date="2011" name="J. Gen. Appl. Microbiol.">
        <title>Draft genome sequencing of the enigmatic yeast Saitoella complicata.</title>
        <authorList>
            <person name="Nishida H."/>
            <person name="Hamamoto M."/>
            <person name="Sugiyama J."/>
        </authorList>
    </citation>
    <scope>NUCLEOTIDE SEQUENCE [LARGE SCALE GENOMIC DNA]</scope>
    <source>
        <strain evidence="12 13">NRRL Y-17804</strain>
    </source>
</reference>
<dbReference type="SUPFAM" id="SSF58038">
    <property type="entry name" value="SNARE fusion complex"/>
    <property type="match status" value="1"/>
</dbReference>
<dbReference type="GO" id="GO:0031902">
    <property type="term" value="C:late endosome membrane"/>
    <property type="evidence" value="ECO:0007669"/>
    <property type="project" value="TreeGrafter"/>
</dbReference>
<keyword evidence="6 9" id="KW-0175">Coiled coil</keyword>
<evidence type="ECO:0000256" key="10">
    <source>
        <dbReference type="SAM" id="Phobius"/>
    </source>
</evidence>
<keyword evidence="13" id="KW-1185">Reference proteome</keyword>
<dbReference type="EMBL" id="BACD03000061">
    <property type="protein sequence ID" value="GAO52165.1"/>
    <property type="molecule type" value="Genomic_DNA"/>
</dbReference>
<comment type="subcellular location">
    <subcellularLocation>
        <location evidence="8">Prevacuolar compartment membrane</location>
        <topology evidence="8">Single-pass type IV membrane protein</topology>
    </subcellularLocation>
</comment>
<dbReference type="GO" id="GO:0012507">
    <property type="term" value="C:ER to Golgi transport vesicle membrane"/>
    <property type="evidence" value="ECO:0007669"/>
    <property type="project" value="TreeGrafter"/>
</dbReference>
<keyword evidence="3 10" id="KW-0812">Transmembrane</keyword>
<dbReference type="GO" id="GO:0005794">
    <property type="term" value="C:Golgi apparatus"/>
    <property type="evidence" value="ECO:0007669"/>
    <property type="project" value="TreeGrafter"/>
</dbReference>
<dbReference type="AlphaFoldDB" id="A0A0E9NRV5"/>
<dbReference type="GO" id="GO:0048280">
    <property type="term" value="P:vesicle fusion with Golgi apparatus"/>
    <property type="evidence" value="ECO:0007669"/>
    <property type="project" value="TreeGrafter"/>
</dbReference>
<dbReference type="GO" id="GO:0031201">
    <property type="term" value="C:SNARE complex"/>
    <property type="evidence" value="ECO:0007669"/>
    <property type="project" value="TreeGrafter"/>
</dbReference>
<comment type="caution">
    <text evidence="12">The sequence shown here is derived from an EMBL/GenBank/DDBJ whole genome shotgun (WGS) entry which is preliminary data.</text>
</comment>
<dbReference type="GO" id="GO:0005484">
    <property type="term" value="F:SNAP receptor activity"/>
    <property type="evidence" value="ECO:0007669"/>
    <property type="project" value="TreeGrafter"/>
</dbReference>
<feature type="transmembrane region" description="Helical" evidence="10">
    <location>
        <begin position="200"/>
        <end position="222"/>
    </location>
</feature>
<dbReference type="STRING" id="698492.A0A0E9NRV5"/>
<evidence type="ECO:0000256" key="6">
    <source>
        <dbReference type="ARBA" id="ARBA00023054"/>
    </source>
</evidence>
<dbReference type="CDD" id="cd15862">
    <property type="entry name" value="SNARE_Vti1"/>
    <property type="match status" value="1"/>
</dbReference>
<evidence type="ECO:0000313" key="13">
    <source>
        <dbReference type="Proteomes" id="UP000033140"/>
    </source>
</evidence>
<dbReference type="GO" id="GO:0000149">
    <property type="term" value="F:SNARE binding"/>
    <property type="evidence" value="ECO:0007669"/>
    <property type="project" value="TreeGrafter"/>
</dbReference>
<feature type="coiled-coil region" evidence="9">
    <location>
        <begin position="75"/>
        <end position="106"/>
    </location>
</feature>
<dbReference type="PANTHER" id="PTHR21230">
    <property type="entry name" value="VESICLE TRANSPORT V-SNARE PROTEIN VTI1-RELATED"/>
    <property type="match status" value="1"/>
</dbReference>
<keyword evidence="2" id="KW-0813">Transport</keyword>
<feature type="domain" description="T-SNARE coiled-coil homology" evidence="11">
    <location>
        <begin position="128"/>
        <end position="195"/>
    </location>
</feature>
<dbReference type="GO" id="GO:0042147">
    <property type="term" value="P:retrograde transport, endosome to Golgi"/>
    <property type="evidence" value="ECO:0007669"/>
    <property type="project" value="TreeGrafter"/>
</dbReference>
<name>A0A0E9NRV5_SAICN</name>
<dbReference type="GO" id="GO:0006891">
    <property type="term" value="P:intra-Golgi vesicle-mediated transport"/>
    <property type="evidence" value="ECO:0007669"/>
    <property type="project" value="TreeGrafter"/>
</dbReference>
<dbReference type="Gene3D" id="1.20.58.400">
    <property type="entry name" value="t-snare proteins"/>
    <property type="match status" value="1"/>
</dbReference>
<keyword evidence="7 10" id="KW-0472">Membrane</keyword>
<dbReference type="Pfam" id="PF05008">
    <property type="entry name" value="V-SNARE"/>
    <property type="match status" value="1"/>
</dbReference>
<dbReference type="GO" id="GO:0005789">
    <property type="term" value="C:endoplasmic reticulum membrane"/>
    <property type="evidence" value="ECO:0007669"/>
    <property type="project" value="TreeGrafter"/>
</dbReference>
<evidence type="ECO:0000313" key="12">
    <source>
        <dbReference type="EMBL" id="GAO52165.1"/>
    </source>
</evidence>
<evidence type="ECO:0000256" key="8">
    <source>
        <dbReference type="ARBA" id="ARBA00060376"/>
    </source>
</evidence>
<dbReference type="FunFam" id="1.20.58.400:FF:000001">
    <property type="entry name" value="Vesicle transport through interaction with t-SNAREs homolog 1A"/>
    <property type="match status" value="1"/>
</dbReference>
<sequence length="227" mass="25330">MSAMDTDVGSELFVGYESDFTLILADLSRTLTSLPPLRGEPRKSAISSASRLLEEGQEIIAQMELEVLNIPSVTRGKVNARLREHKKELQEKKTELRKLSATSDRELLFGDRGASPIPGSEGQEQRDRLLTATDRLERSSQRLRDSQRIAHETEDIGAGILGDLRGQREQIVNTRNTLMEADGYVDKSLRTLKGMARRAITNRLITVLIIAILVMLILLVLYSKFAG</sequence>
<dbReference type="FunFam" id="1.20.5.110:FF:000002">
    <property type="entry name" value="Vesicle transport through interaction with t-SNAREsB"/>
    <property type="match status" value="1"/>
</dbReference>
<reference evidence="12 13" key="3">
    <citation type="journal article" date="2015" name="Genome Announc.">
        <title>Draft Genome Sequence of the Archiascomycetous Yeast Saitoella complicata.</title>
        <authorList>
            <person name="Yamauchi K."/>
            <person name="Kondo S."/>
            <person name="Hamamoto M."/>
            <person name="Takahashi Y."/>
            <person name="Ogura Y."/>
            <person name="Hayashi T."/>
            <person name="Nishida H."/>
        </authorList>
    </citation>
    <scope>NUCLEOTIDE SEQUENCE [LARGE SCALE GENOMIC DNA]</scope>
    <source>
        <strain evidence="12 13">NRRL Y-17804</strain>
    </source>
</reference>
<accession>A0A0E9NRV5</accession>
<evidence type="ECO:0000256" key="3">
    <source>
        <dbReference type="ARBA" id="ARBA00022692"/>
    </source>
</evidence>
<dbReference type="PANTHER" id="PTHR21230:SF26">
    <property type="entry name" value="VESICLE TRANSPORT THROUGH INTERACTION WITH T-SNARES HOMOLOG 1A"/>
    <property type="match status" value="1"/>
</dbReference>
<protein>
    <recommendedName>
        <fullName evidence="11">t-SNARE coiled-coil homology domain-containing protein</fullName>
    </recommendedName>
</protein>
<proteinExistence type="inferred from homology"/>
<dbReference type="Proteomes" id="UP000033140">
    <property type="component" value="Unassembled WGS sequence"/>
</dbReference>
<dbReference type="InterPro" id="IPR038407">
    <property type="entry name" value="v-SNARE_N_sf"/>
</dbReference>
<dbReference type="GO" id="GO:0006896">
    <property type="term" value="P:Golgi to vacuole transport"/>
    <property type="evidence" value="ECO:0007669"/>
    <property type="project" value="TreeGrafter"/>
</dbReference>
<reference evidence="12 13" key="2">
    <citation type="journal article" date="2014" name="J. Gen. Appl. Microbiol.">
        <title>The early diverging ascomycetous budding yeast Saitoella complicata has three histone deacetylases belonging to the Clr6, Hos2, and Rpd3 lineages.</title>
        <authorList>
            <person name="Nishida H."/>
            <person name="Matsumoto T."/>
            <person name="Kondo S."/>
            <person name="Hamamoto M."/>
            <person name="Yoshikawa H."/>
        </authorList>
    </citation>
    <scope>NUCLEOTIDE SEQUENCE [LARGE SCALE GENOMIC DNA]</scope>
    <source>
        <strain evidence="12 13">NRRL Y-17804</strain>
    </source>
</reference>
<dbReference type="SMART" id="SM00397">
    <property type="entry name" value="t_SNARE"/>
    <property type="match status" value="1"/>
</dbReference>
<evidence type="ECO:0000256" key="9">
    <source>
        <dbReference type="SAM" id="Coils"/>
    </source>
</evidence>
<evidence type="ECO:0000256" key="4">
    <source>
        <dbReference type="ARBA" id="ARBA00022927"/>
    </source>
</evidence>
<dbReference type="GO" id="GO:0016236">
    <property type="term" value="P:macroautophagy"/>
    <property type="evidence" value="ECO:0007669"/>
    <property type="project" value="TreeGrafter"/>
</dbReference>
<evidence type="ECO:0000256" key="7">
    <source>
        <dbReference type="ARBA" id="ARBA00023136"/>
    </source>
</evidence>
<dbReference type="OMA" id="MEYEAND"/>
<comment type="similarity">
    <text evidence="1">Belongs to the VTI1 family.</text>
</comment>
<dbReference type="InterPro" id="IPR000727">
    <property type="entry name" value="T_SNARE_dom"/>
</dbReference>
<dbReference type="SUPFAM" id="SSF47661">
    <property type="entry name" value="t-snare proteins"/>
    <property type="match status" value="1"/>
</dbReference>
<gene>
    <name evidence="12" type="ORF">G7K_6249-t1</name>
</gene>
<evidence type="ECO:0000256" key="2">
    <source>
        <dbReference type="ARBA" id="ARBA00022448"/>
    </source>
</evidence>
<dbReference type="Pfam" id="PF12352">
    <property type="entry name" value="V-SNARE_C"/>
    <property type="match status" value="1"/>
</dbReference>
<dbReference type="InterPro" id="IPR007705">
    <property type="entry name" value="Vesicle_trsprt_v-SNARE_N"/>
</dbReference>